<gene>
    <name evidence="4" type="ORF">D1869_04460</name>
    <name evidence="3" type="ORF">HNQ62_001931</name>
</gene>
<feature type="domain" description="Transposase IS4-like" evidence="2">
    <location>
        <begin position="19"/>
        <end position="170"/>
    </location>
</feature>
<evidence type="ECO:0000259" key="2">
    <source>
        <dbReference type="Pfam" id="PF01609"/>
    </source>
</evidence>
<dbReference type="AlphaFoldDB" id="A0A650CFA3"/>
<sequence length="221" mass="25569">MRKRTWILGFVMIKEGMSKGEIVKQLLEQAEEIVKINMIVLDAGFYTLDVLNLLLKYKFVLAVPVGTVHVKEELDKIYTTSSKRHKRDEQVTFRLVTIKAKVKSKGHGKEEKLLGYATNLDLSPKSIRRIYNVIRSPIETSYRVIKSFLPFTSSTKYSFRFLVISLAILLYSLLISQGITRSEFSLSLESELNNYLNTDIFLFILIILFTLISNYYMADEF</sequence>
<dbReference type="EMBL" id="JACHFY010000011">
    <property type="protein sequence ID" value="MBB5254158.1"/>
    <property type="molecule type" value="Genomic_DNA"/>
</dbReference>
<keyword evidence="5" id="KW-1185">Reference proteome</keyword>
<protein>
    <submittedName>
        <fullName evidence="3 4">Transposase</fullName>
    </submittedName>
</protein>
<dbReference type="GO" id="GO:0004803">
    <property type="term" value="F:transposase activity"/>
    <property type="evidence" value="ECO:0007669"/>
    <property type="project" value="InterPro"/>
</dbReference>
<dbReference type="EMBL" id="CP045484">
    <property type="protein sequence ID" value="QGR16531.1"/>
    <property type="molecule type" value="Genomic_DNA"/>
</dbReference>
<feature type="transmembrane region" description="Helical" evidence="1">
    <location>
        <begin position="200"/>
        <end position="218"/>
    </location>
</feature>
<keyword evidence="1" id="KW-1133">Transmembrane helix</keyword>
<evidence type="ECO:0000313" key="3">
    <source>
        <dbReference type="EMBL" id="MBB5254158.1"/>
    </source>
</evidence>
<evidence type="ECO:0000313" key="4">
    <source>
        <dbReference type="EMBL" id="QGR16531.1"/>
    </source>
</evidence>
<dbReference type="Proteomes" id="UP000582213">
    <property type="component" value="Unassembled WGS sequence"/>
</dbReference>
<dbReference type="GO" id="GO:0003677">
    <property type="term" value="F:DNA binding"/>
    <property type="evidence" value="ECO:0007669"/>
    <property type="project" value="InterPro"/>
</dbReference>
<organism evidence="4 5">
    <name type="scientific">Sulfurisphaera ohwakuensis</name>
    <dbReference type="NCBI Taxonomy" id="69656"/>
    <lineage>
        <taxon>Archaea</taxon>
        <taxon>Thermoproteota</taxon>
        <taxon>Thermoprotei</taxon>
        <taxon>Sulfolobales</taxon>
        <taxon>Sulfolobaceae</taxon>
        <taxon>Sulfurisphaera</taxon>
    </lineage>
</organism>
<dbReference type="OrthoDB" id="225944at2157"/>
<dbReference type="KEGG" id="soh:D1869_04460"/>
<feature type="transmembrane region" description="Helical" evidence="1">
    <location>
        <begin position="161"/>
        <end position="180"/>
    </location>
</feature>
<dbReference type="RefSeq" id="WP_156014087.1">
    <property type="nucleotide sequence ID" value="NZ_CP045484.1"/>
</dbReference>
<dbReference type="PANTHER" id="PTHR33252">
    <property type="entry name" value="THIRD ORF IN TRANSPOSON ISC1160"/>
    <property type="match status" value="1"/>
</dbReference>
<evidence type="ECO:0000313" key="6">
    <source>
        <dbReference type="Proteomes" id="UP000582213"/>
    </source>
</evidence>
<dbReference type="GeneID" id="42800471"/>
<evidence type="ECO:0000313" key="5">
    <source>
        <dbReference type="Proteomes" id="UP000427373"/>
    </source>
</evidence>
<proteinExistence type="predicted"/>
<dbReference type="PANTHER" id="PTHR33252:SF2">
    <property type="entry name" value="TRANSPOSASE IS4-LIKE DOMAIN-CONTAINING PROTEIN"/>
    <property type="match status" value="1"/>
</dbReference>
<dbReference type="Proteomes" id="UP000427373">
    <property type="component" value="Chromosome"/>
</dbReference>
<reference evidence="3 6" key="2">
    <citation type="submission" date="2020-08" db="EMBL/GenBank/DDBJ databases">
        <title>Genomic Encyclopedia of Type Strains, Phase IV (KMG-IV): sequencing the most valuable type-strain genomes for metagenomic binning, comparative biology and taxonomic classification.</title>
        <authorList>
            <person name="Goeker M."/>
        </authorList>
    </citation>
    <scope>NUCLEOTIDE SEQUENCE [LARGE SCALE GENOMIC DNA]</scope>
    <source>
        <strain evidence="3 6">DSM 12421</strain>
    </source>
</reference>
<accession>A0A650CFA3</accession>
<reference evidence="4 5" key="1">
    <citation type="submission" date="2019-10" db="EMBL/GenBank/DDBJ databases">
        <title>Genome Sequences from Six Type Strain Members of the Archaeal Family Sulfolobaceae: Acidianus ambivalens, Acidianus infernus, Metallosphaera prunae, Stygiolobus azoricus, Sulfolobus metallicus, and Sulfurisphaera ohwakuensis.</title>
        <authorList>
            <person name="Counts J.A."/>
            <person name="Kelly R.M."/>
        </authorList>
    </citation>
    <scope>NUCLEOTIDE SEQUENCE [LARGE SCALE GENOMIC DNA]</scope>
    <source>
        <strain evidence="4 5">TA-1</strain>
    </source>
</reference>
<evidence type="ECO:0000256" key="1">
    <source>
        <dbReference type="SAM" id="Phobius"/>
    </source>
</evidence>
<keyword evidence="1" id="KW-0472">Membrane</keyword>
<name>A0A650CFA3_SULOH</name>
<keyword evidence="1" id="KW-0812">Transmembrane</keyword>
<dbReference type="InterPro" id="IPR002559">
    <property type="entry name" value="Transposase_11"/>
</dbReference>
<dbReference type="GO" id="GO:0006313">
    <property type="term" value="P:DNA transposition"/>
    <property type="evidence" value="ECO:0007669"/>
    <property type="project" value="InterPro"/>
</dbReference>
<dbReference type="Pfam" id="PF01609">
    <property type="entry name" value="DDE_Tnp_1"/>
    <property type="match status" value="1"/>
</dbReference>